<name>A0A1G9G6Y6_9GAMM</name>
<gene>
    <name evidence="2" type="ORF">SAMN05661010_00615</name>
</gene>
<keyword evidence="1" id="KW-0812">Transmembrane</keyword>
<dbReference type="Proteomes" id="UP000198654">
    <property type="component" value="Unassembled WGS sequence"/>
</dbReference>
<evidence type="ECO:0008006" key="4">
    <source>
        <dbReference type="Google" id="ProtNLM"/>
    </source>
</evidence>
<keyword evidence="1" id="KW-1133">Transmembrane helix</keyword>
<dbReference type="RefSeq" id="WP_089725349.1">
    <property type="nucleotide sequence ID" value="NZ_FNGI01000001.1"/>
</dbReference>
<reference evidence="2 3" key="1">
    <citation type="submission" date="2016-10" db="EMBL/GenBank/DDBJ databases">
        <authorList>
            <person name="de Groot N.N."/>
        </authorList>
    </citation>
    <scope>NUCLEOTIDE SEQUENCE [LARGE SCALE GENOMIC DNA]</scope>
    <source>
        <strain evidence="2 3">DSM 14789</strain>
    </source>
</reference>
<keyword evidence="1" id="KW-0472">Membrane</keyword>
<evidence type="ECO:0000313" key="3">
    <source>
        <dbReference type="Proteomes" id="UP000198654"/>
    </source>
</evidence>
<keyword evidence="3" id="KW-1185">Reference proteome</keyword>
<dbReference type="EMBL" id="FNGI01000001">
    <property type="protein sequence ID" value="SDK96371.1"/>
    <property type="molecule type" value="Genomic_DNA"/>
</dbReference>
<feature type="transmembrane region" description="Helical" evidence="1">
    <location>
        <begin position="69"/>
        <end position="89"/>
    </location>
</feature>
<feature type="transmembrane region" description="Helical" evidence="1">
    <location>
        <begin position="95"/>
        <end position="116"/>
    </location>
</feature>
<evidence type="ECO:0000313" key="2">
    <source>
        <dbReference type="EMBL" id="SDK96371.1"/>
    </source>
</evidence>
<evidence type="ECO:0000256" key="1">
    <source>
        <dbReference type="SAM" id="Phobius"/>
    </source>
</evidence>
<protein>
    <recommendedName>
        <fullName evidence="4">Transmembrane protein</fullName>
    </recommendedName>
</protein>
<accession>A0A1G9G6Y6</accession>
<dbReference type="STRING" id="119000.SAMN05661010_00615"/>
<organism evidence="2 3">
    <name type="scientific">Modicisalibacter muralis</name>
    <dbReference type="NCBI Taxonomy" id="119000"/>
    <lineage>
        <taxon>Bacteria</taxon>
        <taxon>Pseudomonadati</taxon>
        <taxon>Pseudomonadota</taxon>
        <taxon>Gammaproteobacteria</taxon>
        <taxon>Oceanospirillales</taxon>
        <taxon>Halomonadaceae</taxon>
        <taxon>Modicisalibacter</taxon>
    </lineage>
</organism>
<sequence length="120" mass="12734">MAASMTPERLSIMVGVLAAIVATLPRYVVGGHQSQLMLISLAFVAVAVVSVAAWRMLSHAARRRLPALLARLLGMLLLGAVVVALWQSMQGGIDGLLLLSHGATVGLLLHALLVGWRRHN</sequence>
<feature type="transmembrane region" description="Helical" evidence="1">
    <location>
        <begin position="35"/>
        <end position="57"/>
    </location>
</feature>
<feature type="transmembrane region" description="Helical" evidence="1">
    <location>
        <begin position="12"/>
        <end position="29"/>
    </location>
</feature>
<dbReference type="AlphaFoldDB" id="A0A1G9G6Y6"/>
<proteinExistence type="predicted"/>
<dbReference type="OrthoDB" id="6182972at2"/>